<dbReference type="Proteomes" id="UP000226420">
    <property type="component" value="Unassembled WGS sequence"/>
</dbReference>
<evidence type="ECO:0000256" key="3">
    <source>
        <dbReference type="ARBA" id="ARBA00022691"/>
    </source>
</evidence>
<sequence length="291" mass="33881">MSRIASPLRYPGGKSSIFKMVSRIIEHNNLNNGYYAEPYAGGAGLALSLLFSGNVNKIYLNDIDRSIWSFWYSILNHTEEFIDRIREVEITLDEWYCQKHIQENKMTENELDLGFSSFFLNRTNRSGIILKAGPIGGFKQNGNYDIDCRFNKENLIKRILKVVAHKNQIELHNLDATQFITLLDKKLTQNNGLFCIDPPYYEKGESLYTNFYKPNDHSLLANSIRKLSRPWILTYDNSKKIKALYNEFEKYNFNLSYSAADKKKGTELLIINRNIKVPVEMKMEILFDIEE</sequence>
<dbReference type="InterPro" id="IPR012327">
    <property type="entry name" value="MeTrfase_D12"/>
</dbReference>
<proteinExistence type="predicted"/>
<dbReference type="RefSeq" id="WP_074820261.1">
    <property type="nucleotide sequence ID" value="NZ_FOLW01000001.1"/>
</dbReference>
<dbReference type="PIRSF" id="PIRSF000398">
    <property type="entry name" value="M_m6A_EcoRV"/>
    <property type="match status" value="1"/>
</dbReference>
<dbReference type="PANTHER" id="PTHR30481">
    <property type="entry name" value="DNA ADENINE METHYLASE"/>
    <property type="match status" value="1"/>
</dbReference>
<comment type="caution">
    <text evidence="4">The sequence shown here is derived from an EMBL/GenBank/DDBJ whole genome shotgun (WGS) entry which is preliminary data.</text>
</comment>
<keyword evidence="2" id="KW-0808">Transferase</keyword>
<accession>A0AAJ5BFW8</accession>
<dbReference type="EMBL" id="FOLW01000001">
    <property type="protein sequence ID" value="SFC07557.1"/>
    <property type="molecule type" value="Genomic_DNA"/>
</dbReference>
<dbReference type="GO" id="GO:0009307">
    <property type="term" value="P:DNA restriction-modification system"/>
    <property type="evidence" value="ECO:0007669"/>
    <property type="project" value="InterPro"/>
</dbReference>
<dbReference type="InterPro" id="IPR012263">
    <property type="entry name" value="M_m6A_EcoRV"/>
</dbReference>
<dbReference type="GO" id="GO:0006298">
    <property type="term" value="P:mismatch repair"/>
    <property type="evidence" value="ECO:0007669"/>
    <property type="project" value="TreeGrafter"/>
</dbReference>
<evidence type="ECO:0000313" key="4">
    <source>
        <dbReference type="EMBL" id="SFC07557.1"/>
    </source>
</evidence>
<evidence type="ECO:0000313" key="5">
    <source>
        <dbReference type="Proteomes" id="UP000226420"/>
    </source>
</evidence>
<keyword evidence="1 4" id="KW-0489">Methyltransferase</keyword>
<dbReference type="Gene3D" id="3.40.50.150">
    <property type="entry name" value="Vaccinia Virus protein VP39"/>
    <property type="match status" value="2"/>
</dbReference>
<protein>
    <submittedName>
        <fullName evidence="4">DNA adenine methylase</fullName>
    </submittedName>
</protein>
<gene>
    <name evidence="4" type="ORF">SAMN02745723_101320</name>
</gene>
<dbReference type="PANTHER" id="PTHR30481:SF2">
    <property type="entry name" value="SITE-SPECIFIC DNA-METHYLTRANSFERASE (ADENINE-SPECIFIC)"/>
    <property type="match status" value="1"/>
</dbReference>
<evidence type="ECO:0000256" key="1">
    <source>
        <dbReference type="ARBA" id="ARBA00022603"/>
    </source>
</evidence>
<dbReference type="GO" id="GO:0009007">
    <property type="term" value="F:site-specific DNA-methyltransferase (adenine-specific) activity"/>
    <property type="evidence" value="ECO:0007669"/>
    <property type="project" value="UniProtKB-EC"/>
</dbReference>
<dbReference type="SUPFAM" id="SSF53335">
    <property type="entry name" value="S-adenosyl-L-methionine-dependent methyltransferases"/>
    <property type="match status" value="1"/>
</dbReference>
<dbReference type="GO" id="GO:0032259">
    <property type="term" value="P:methylation"/>
    <property type="evidence" value="ECO:0007669"/>
    <property type="project" value="UniProtKB-KW"/>
</dbReference>
<organism evidence="4 5">
    <name type="scientific">Pragia fontium DSM 5563 = ATCC 49100</name>
    <dbReference type="NCBI Taxonomy" id="1122977"/>
    <lineage>
        <taxon>Bacteria</taxon>
        <taxon>Pseudomonadati</taxon>
        <taxon>Pseudomonadota</taxon>
        <taxon>Gammaproteobacteria</taxon>
        <taxon>Enterobacterales</taxon>
        <taxon>Budviciaceae</taxon>
        <taxon>Pragia</taxon>
    </lineage>
</organism>
<name>A0AAJ5BFW8_9GAMM</name>
<reference evidence="4 5" key="1">
    <citation type="submission" date="2016-10" db="EMBL/GenBank/DDBJ databases">
        <authorList>
            <person name="Varghese N."/>
            <person name="Submissions S."/>
        </authorList>
    </citation>
    <scope>NUCLEOTIDE SEQUENCE [LARGE SCALE GENOMIC DNA]</scope>
    <source>
        <strain evidence="4 5">DSM 5563</strain>
    </source>
</reference>
<dbReference type="AlphaFoldDB" id="A0AAJ5BFW8"/>
<keyword evidence="3" id="KW-0949">S-adenosyl-L-methionine</keyword>
<dbReference type="GO" id="GO:1904047">
    <property type="term" value="F:S-adenosyl-L-methionine binding"/>
    <property type="evidence" value="ECO:0007669"/>
    <property type="project" value="TreeGrafter"/>
</dbReference>
<evidence type="ECO:0000256" key="2">
    <source>
        <dbReference type="ARBA" id="ARBA00022679"/>
    </source>
</evidence>
<dbReference type="PRINTS" id="PR00505">
    <property type="entry name" value="D12N6MTFRASE"/>
</dbReference>
<dbReference type="GO" id="GO:0043565">
    <property type="term" value="F:sequence-specific DNA binding"/>
    <property type="evidence" value="ECO:0007669"/>
    <property type="project" value="TreeGrafter"/>
</dbReference>
<dbReference type="InterPro" id="IPR029063">
    <property type="entry name" value="SAM-dependent_MTases_sf"/>
</dbReference>